<organism evidence="1 2">
    <name type="scientific">Dyadobacter arcticus</name>
    <dbReference type="NCBI Taxonomy" id="1078754"/>
    <lineage>
        <taxon>Bacteria</taxon>
        <taxon>Pseudomonadati</taxon>
        <taxon>Bacteroidota</taxon>
        <taxon>Cytophagia</taxon>
        <taxon>Cytophagales</taxon>
        <taxon>Spirosomataceae</taxon>
        <taxon>Dyadobacter</taxon>
    </lineage>
</organism>
<dbReference type="EMBL" id="JAASQJ010000003">
    <property type="protein sequence ID" value="NIJ53895.1"/>
    <property type="molecule type" value="Genomic_DNA"/>
</dbReference>
<reference evidence="1 2" key="1">
    <citation type="submission" date="2020-03" db="EMBL/GenBank/DDBJ databases">
        <title>Genomic Encyclopedia of Type Strains, Phase IV (KMG-IV): sequencing the most valuable type-strain genomes for metagenomic binning, comparative biology and taxonomic classification.</title>
        <authorList>
            <person name="Goeker M."/>
        </authorList>
    </citation>
    <scope>NUCLEOTIDE SEQUENCE [LARGE SCALE GENOMIC DNA]</scope>
    <source>
        <strain evidence="1 2">DSM 102865</strain>
    </source>
</reference>
<evidence type="ECO:0000313" key="1">
    <source>
        <dbReference type="EMBL" id="NIJ53895.1"/>
    </source>
</evidence>
<comment type="caution">
    <text evidence="1">The sequence shown here is derived from an EMBL/GenBank/DDBJ whole genome shotgun (WGS) entry which is preliminary data.</text>
</comment>
<sequence>MDDQNQAKKPGPELRRLNAFAGKWNTSGTLQAMPGDPPVYFHGTDTYEWLPGGFFLLHTVDVMMGNERKQSIEVIGYDPLSELYPMQHFDDQGESGIMHGRLEGDQWTILSSELRFNGIFSADMKTLTGVWEQCMEDSWTHLMEIALTKP</sequence>
<dbReference type="RefSeq" id="WP_167271483.1">
    <property type="nucleotide sequence ID" value="NZ_JAASQJ010000003.1"/>
</dbReference>
<keyword evidence="2" id="KW-1185">Reference proteome</keyword>
<name>A0ABX0UQD9_9BACT</name>
<evidence type="ECO:0008006" key="3">
    <source>
        <dbReference type="Google" id="ProtNLM"/>
    </source>
</evidence>
<evidence type="ECO:0000313" key="2">
    <source>
        <dbReference type="Proteomes" id="UP001179181"/>
    </source>
</evidence>
<dbReference type="Pfam" id="PF07617">
    <property type="entry name" value="DUF1579"/>
    <property type="match status" value="1"/>
</dbReference>
<accession>A0ABX0UQD9</accession>
<dbReference type="InterPro" id="IPR011473">
    <property type="entry name" value="DUF1579"/>
</dbReference>
<gene>
    <name evidence="1" type="ORF">FHS68_003077</name>
</gene>
<proteinExistence type="predicted"/>
<protein>
    <recommendedName>
        <fullName evidence="3">DUF1579 domain-containing protein</fullName>
    </recommendedName>
</protein>
<dbReference type="Proteomes" id="UP001179181">
    <property type="component" value="Unassembled WGS sequence"/>
</dbReference>